<evidence type="ECO:0000313" key="3">
    <source>
        <dbReference type="Proteomes" id="UP001597361"/>
    </source>
</evidence>
<dbReference type="RefSeq" id="WP_376884531.1">
    <property type="nucleotide sequence ID" value="NZ_JBHUHR010000015.1"/>
</dbReference>
<dbReference type="InterPro" id="IPR002347">
    <property type="entry name" value="SDR_fam"/>
</dbReference>
<dbReference type="SUPFAM" id="SSF51735">
    <property type="entry name" value="NAD(P)-binding Rossmann-fold domains"/>
    <property type="match status" value="1"/>
</dbReference>
<dbReference type="EMBL" id="JBHUHR010000015">
    <property type="protein sequence ID" value="MFD2034415.1"/>
    <property type="molecule type" value="Genomic_DNA"/>
</dbReference>
<name>A0ABW4VLJ7_9BACT</name>
<dbReference type="PANTHER" id="PTHR48079">
    <property type="entry name" value="PROTEIN YEEZ"/>
    <property type="match status" value="1"/>
</dbReference>
<sequence length="320" mass="36118">MKILITGATGLIGSYIAKRFIGFGDIYALKRENSETKLLDDPNITWKDGDINDYQSLEEAFDGMDLIIHAAGLVSYESKNSKELMKTNLEGTENVVNVMLQKNIKKLIHISSVAALGRTPDIQTIDENHKWVTSELNTPYAVSKYLGELEVWRAAQEGLEVIVVYPSIALGKISDERSSTNIYNYVLEEKPYYPLGLVNYVDVRDIADAVFMLCEKRVWGSRFILNADTISYKDFFGKIASTFGKKAPYKAVSTPMLQLVLALSWIARKLGISKIPLNSKTARLAQLRFIMSNKKIKKELGFGFRTLEETLNWAKLNERP</sequence>
<comment type="caution">
    <text evidence="2">The sequence shown here is derived from an EMBL/GenBank/DDBJ whole genome shotgun (WGS) entry which is preliminary data.</text>
</comment>
<dbReference type="Pfam" id="PF01370">
    <property type="entry name" value="Epimerase"/>
    <property type="match status" value="1"/>
</dbReference>
<protein>
    <submittedName>
        <fullName evidence="2">NAD-dependent epimerase/dehydratase family protein</fullName>
    </submittedName>
</protein>
<dbReference type="Gene3D" id="3.40.50.720">
    <property type="entry name" value="NAD(P)-binding Rossmann-like Domain"/>
    <property type="match status" value="1"/>
</dbReference>
<gene>
    <name evidence="2" type="ORF">ACFSKL_06410</name>
</gene>
<dbReference type="Proteomes" id="UP001597361">
    <property type="component" value="Unassembled WGS sequence"/>
</dbReference>
<dbReference type="PANTHER" id="PTHR48079:SF6">
    <property type="entry name" value="NAD(P)-BINDING DOMAIN-CONTAINING PROTEIN-RELATED"/>
    <property type="match status" value="1"/>
</dbReference>
<dbReference type="PRINTS" id="PR00081">
    <property type="entry name" value="GDHRDH"/>
</dbReference>
<dbReference type="InterPro" id="IPR051783">
    <property type="entry name" value="NAD(P)-dependent_oxidoreduct"/>
</dbReference>
<proteinExistence type="predicted"/>
<dbReference type="InterPro" id="IPR036291">
    <property type="entry name" value="NAD(P)-bd_dom_sf"/>
</dbReference>
<keyword evidence="3" id="KW-1185">Reference proteome</keyword>
<reference evidence="3" key="1">
    <citation type="journal article" date="2019" name="Int. J. Syst. Evol. Microbiol.">
        <title>The Global Catalogue of Microorganisms (GCM) 10K type strain sequencing project: providing services to taxonomists for standard genome sequencing and annotation.</title>
        <authorList>
            <consortium name="The Broad Institute Genomics Platform"/>
            <consortium name="The Broad Institute Genome Sequencing Center for Infectious Disease"/>
            <person name="Wu L."/>
            <person name="Ma J."/>
        </authorList>
    </citation>
    <scope>NUCLEOTIDE SEQUENCE [LARGE SCALE GENOMIC DNA]</scope>
    <source>
        <strain evidence="3">CGMCC 1.15180</strain>
    </source>
</reference>
<evidence type="ECO:0000259" key="1">
    <source>
        <dbReference type="Pfam" id="PF01370"/>
    </source>
</evidence>
<evidence type="ECO:0000313" key="2">
    <source>
        <dbReference type="EMBL" id="MFD2034415.1"/>
    </source>
</evidence>
<feature type="domain" description="NAD-dependent epimerase/dehydratase" evidence="1">
    <location>
        <begin position="3"/>
        <end position="216"/>
    </location>
</feature>
<accession>A0ABW4VLJ7</accession>
<dbReference type="InterPro" id="IPR001509">
    <property type="entry name" value="Epimerase_deHydtase"/>
</dbReference>
<organism evidence="2 3">
    <name type="scientific">Belliella marina</name>
    <dbReference type="NCBI Taxonomy" id="1644146"/>
    <lineage>
        <taxon>Bacteria</taxon>
        <taxon>Pseudomonadati</taxon>
        <taxon>Bacteroidota</taxon>
        <taxon>Cytophagia</taxon>
        <taxon>Cytophagales</taxon>
        <taxon>Cyclobacteriaceae</taxon>
        <taxon>Belliella</taxon>
    </lineage>
</organism>